<accession>A0AAD4QU34</accession>
<dbReference type="EMBL" id="JAKKPZ010000128">
    <property type="protein sequence ID" value="KAI1701029.1"/>
    <property type="molecule type" value="Genomic_DNA"/>
</dbReference>
<name>A0AAD4QU34_9BILA</name>
<proteinExistence type="predicted"/>
<comment type="caution">
    <text evidence="1">The sequence shown here is derived from an EMBL/GenBank/DDBJ whole genome shotgun (WGS) entry which is preliminary data.</text>
</comment>
<dbReference type="AlphaFoldDB" id="A0AAD4QU34"/>
<sequence>MRTLPYFLAEILRFLTRRELYKASFANKCFQNMIEQGFGNAPYLDKTVLNGSKNVSSEFVSRLPQLTFLRFETSSFDLHSNQNLLDFLEPLKHLWQGQVGITVSKASIEASAELARVVSSCSRVILDGDGSMDMLRHLPSLKGYELILHDMSYSPKMELPISDMIEFLFGPAELMRRIVFVTNEKLNLENYRSLLSAVKQRFLDVDKQHAFECMWCHNVSNGREYVPFELPHPNNDMTLFLELNTIESGFRLCTKDPNDDSSSLYLALSSEDVSIASAEPAEPVETYQE</sequence>
<gene>
    <name evidence="1" type="ORF">DdX_16333</name>
</gene>
<keyword evidence="2" id="KW-1185">Reference proteome</keyword>
<evidence type="ECO:0000313" key="1">
    <source>
        <dbReference type="EMBL" id="KAI1701029.1"/>
    </source>
</evidence>
<dbReference type="Proteomes" id="UP001201812">
    <property type="component" value="Unassembled WGS sequence"/>
</dbReference>
<protein>
    <recommendedName>
        <fullName evidence="3">F-box domain-containing protein</fullName>
    </recommendedName>
</protein>
<evidence type="ECO:0008006" key="3">
    <source>
        <dbReference type="Google" id="ProtNLM"/>
    </source>
</evidence>
<evidence type="ECO:0000313" key="2">
    <source>
        <dbReference type="Proteomes" id="UP001201812"/>
    </source>
</evidence>
<organism evidence="1 2">
    <name type="scientific">Ditylenchus destructor</name>
    <dbReference type="NCBI Taxonomy" id="166010"/>
    <lineage>
        <taxon>Eukaryota</taxon>
        <taxon>Metazoa</taxon>
        <taxon>Ecdysozoa</taxon>
        <taxon>Nematoda</taxon>
        <taxon>Chromadorea</taxon>
        <taxon>Rhabditida</taxon>
        <taxon>Tylenchina</taxon>
        <taxon>Tylenchomorpha</taxon>
        <taxon>Sphaerularioidea</taxon>
        <taxon>Anguinidae</taxon>
        <taxon>Anguininae</taxon>
        <taxon>Ditylenchus</taxon>
    </lineage>
</organism>
<reference evidence="1" key="1">
    <citation type="submission" date="2022-01" db="EMBL/GenBank/DDBJ databases">
        <title>Genome Sequence Resource for Two Populations of Ditylenchus destructor, the Migratory Endoparasitic Phytonematode.</title>
        <authorList>
            <person name="Zhang H."/>
            <person name="Lin R."/>
            <person name="Xie B."/>
        </authorList>
    </citation>
    <scope>NUCLEOTIDE SEQUENCE</scope>
    <source>
        <strain evidence="1">BazhouSP</strain>
    </source>
</reference>